<dbReference type="EMBL" id="JBHUMQ010000028">
    <property type="protein sequence ID" value="MFD2694579.1"/>
    <property type="molecule type" value="Genomic_DNA"/>
</dbReference>
<gene>
    <name evidence="3" type="ORF">ACFSUE_13235</name>
</gene>
<sequence length="112" mass="12450">MAYHNIFELEGIMHLQCLDRLKSQIFQNHCIVKLQYPCQAFPKNHILLAKNTPLSISSSIFGYNQSFQSAGIVIGPFLGAFIASSFGYRGVFLVTALLFCTLVVVNKSAGYQ</sequence>
<proteinExistence type="predicted"/>
<accession>A0ABW5S5J0</accession>
<comment type="caution">
    <text evidence="3">The sequence shown here is derived from an EMBL/GenBank/DDBJ whole genome shotgun (WGS) entry which is preliminary data.</text>
</comment>
<evidence type="ECO:0000256" key="1">
    <source>
        <dbReference type="ARBA" id="ARBA00004651"/>
    </source>
</evidence>
<feature type="transmembrane region" description="Helical" evidence="2">
    <location>
        <begin position="86"/>
        <end position="105"/>
    </location>
</feature>
<dbReference type="Gene3D" id="1.20.1250.20">
    <property type="entry name" value="MFS general substrate transporter like domains"/>
    <property type="match status" value="1"/>
</dbReference>
<protein>
    <submittedName>
        <fullName evidence="3">MFS transporter</fullName>
    </submittedName>
</protein>
<dbReference type="Proteomes" id="UP001597399">
    <property type="component" value="Unassembled WGS sequence"/>
</dbReference>
<evidence type="ECO:0000313" key="4">
    <source>
        <dbReference type="Proteomes" id="UP001597399"/>
    </source>
</evidence>
<keyword evidence="4" id="KW-1185">Reference proteome</keyword>
<evidence type="ECO:0000313" key="3">
    <source>
        <dbReference type="EMBL" id="MFD2694579.1"/>
    </source>
</evidence>
<dbReference type="SUPFAM" id="SSF103473">
    <property type="entry name" value="MFS general substrate transporter"/>
    <property type="match status" value="1"/>
</dbReference>
<dbReference type="Pfam" id="PF07690">
    <property type="entry name" value="MFS_1"/>
    <property type="match status" value="1"/>
</dbReference>
<keyword evidence="2" id="KW-0472">Membrane</keyword>
<dbReference type="InterPro" id="IPR036259">
    <property type="entry name" value="MFS_trans_sf"/>
</dbReference>
<keyword evidence="2" id="KW-1133">Transmembrane helix</keyword>
<comment type="subcellular location">
    <subcellularLocation>
        <location evidence="1">Cell membrane</location>
        <topology evidence="1">Multi-pass membrane protein</topology>
    </subcellularLocation>
</comment>
<dbReference type="RefSeq" id="WP_253063514.1">
    <property type="nucleotide sequence ID" value="NZ_JAMXWM010000021.1"/>
</dbReference>
<keyword evidence="2" id="KW-0812">Transmembrane</keyword>
<dbReference type="InterPro" id="IPR011701">
    <property type="entry name" value="MFS"/>
</dbReference>
<evidence type="ECO:0000256" key="2">
    <source>
        <dbReference type="SAM" id="Phobius"/>
    </source>
</evidence>
<organism evidence="3 4">
    <name type="scientific">Sporolactobacillus shoreicorticis</name>
    <dbReference type="NCBI Taxonomy" id="1923877"/>
    <lineage>
        <taxon>Bacteria</taxon>
        <taxon>Bacillati</taxon>
        <taxon>Bacillota</taxon>
        <taxon>Bacilli</taxon>
        <taxon>Bacillales</taxon>
        <taxon>Sporolactobacillaceae</taxon>
        <taxon>Sporolactobacillus</taxon>
    </lineage>
</organism>
<name>A0ABW5S5J0_9BACL</name>
<reference evidence="4" key="1">
    <citation type="journal article" date="2019" name="Int. J. Syst. Evol. Microbiol.">
        <title>The Global Catalogue of Microorganisms (GCM) 10K type strain sequencing project: providing services to taxonomists for standard genome sequencing and annotation.</title>
        <authorList>
            <consortium name="The Broad Institute Genomics Platform"/>
            <consortium name="The Broad Institute Genome Sequencing Center for Infectious Disease"/>
            <person name="Wu L."/>
            <person name="Ma J."/>
        </authorList>
    </citation>
    <scope>NUCLEOTIDE SEQUENCE [LARGE SCALE GENOMIC DNA]</scope>
    <source>
        <strain evidence="4">TISTR 2466</strain>
    </source>
</reference>